<gene>
    <name evidence="1" type="ORF">NE237_002833</name>
</gene>
<dbReference type="AlphaFoldDB" id="A0A9Q0QS63"/>
<reference evidence="1" key="1">
    <citation type="journal article" date="2023" name="Plant J.">
        <title>The genome of the king protea, Protea cynaroides.</title>
        <authorList>
            <person name="Chang J."/>
            <person name="Duong T.A."/>
            <person name="Schoeman C."/>
            <person name="Ma X."/>
            <person name="Roodt D."/>
            <person name="Barker N."/>
            <person name="Li Z."/>
            <person name="Van de Peer Y."/>
            <person name="Mizrachi E."/>
        </authorList>
    </citation>
    <scope>NUCLEOTIDE SEQUENCE</scope>
    <source>
        <tissue evidence="1">Young leaves</tissue>
    </source>
</reference>
<proteinExistence type="predicted"/>
<name>A0A9Q0QS63_9MAGN</name>
<dbReference type="Proteomes" id="UP001141806">
    <property type="component" value="Unassembled WGS sequence"/>
</dbReference>
<dbReference type="EMBL" id="JAMYWD010000005">
    <property type="protein sequence ID" value="KAJ4969734.1"/>
    <property type="molecule type" value="Genomic_DNA"/>
</dbReference>
<sequence length="182" mass="19344">MVVIRIGGENLSDRGTGLHANQGRVVDDGLAPVMGNRSYASVVGRSVPDVAHLPKPDCLGPKEHLDVGLDDEDELDIADASDTSEDKEGEILPNVNGIDAVVYVNLGESNLFSSPRREVEVSNLRAALGMDNSLMVSTPVNIGTQQGSGEASDLPTNLDRGRITISNQGHVVEVTFTEIEEI</sequence>
<accession>A0A9Q0QS63</accession>
<protein>
    <submittedName>
        <fullName evidence="1">Uncharacterized protein</fullName>
    </submittedName>
</protein>
<evidence type="ECO:0000313" key="1">
    <source>
        <dbReference type="EMBL" id="KAJ4969734.1"/>
    </source>
</evidence>
<evidence type="ECO:0000313" key="2">
    <source>
        <dbReference type="Proteomes" id="UP001141806"/>
    </source>
</evidence>
<comment type="caution">
    <text evidence="1">The sequence shown here is derived from an EMBL/GenBank/DDBJ whole genome shotgun (WGS) entry which is preliminary data.</text>
</comment>
<keyword evidence="2" id="KW-1185">Reference proteome</keyword>
<organism evidence="1 2">
    <name type="scientific">Protea cynaroides</name>
    <dbReference type="NCBI Taxonomy" id="273540"/>
    <lineage>
        <taxon>Eukaryota</taxon>
        <taxon>Viridiplantae</taxon>
        <taxon>Streptophyta</taxon>
        <taxon>Embryophyta</taxon>
        <taxon>Tracheophyta</taxon>
        <taxon>Spermatophyta</taxon>
        <taxon>Magnoliopsida</taxon>
        <taxon>Proteales</taxon>
        <taxon>Proteaceae</taxon>
        <taxon>Protea</taxon>
    </lineage>
</organism>